<dbReference type="GeneID" id="57753248"/>
<dbReference type="Proteomes" id="UP000042527">
    <property type="component" value="Unassembled WGS sequence"/>
</dbReference>
<dbReference type="Pfam" id="PF09587">
    <property type="entry name" value="PGA_cap"/>
    <property type="match status" value="1"/>
</dbReference>
<evidence type="ECO:0000256" key="1">
    <source>
        <dbReference type="ARBA" id="ARBA00005662"/>
    </source>
</evidence>
<dbReference type="InterPro" id="IPR052169">
    <property type="entry name" value="CW_Biosynth-Accessory"/>
</dbReference>
<reference evidence="6" key="1">
    <citation type="submission" date="2015-01" db="EMBL/GenBank/DDBJ databases">
        <authorList>
            <person name="Manzoor Shahid"/>
            <person name="Zubair Saima"/>
        </authorList>
    </citation>
    <scope>NUCLEOTIDE SEQUENCE [LARGE SCALE GENOMIC DNA]</scope>
    <source>
        <strain evidence="6">V1</strain>
    </source>
</reference>
<dbReference type="AlphaFoldDB" id="A0A0B7GYC2"/>
<dbReference type="PROSITE" id="PS51257">
    <property type="entry name" value="PROKAR_LIPOPROTEIN"/>
    <property type="match status" value="1"/>
</dbReference>
<evidence type="ECO:0000259" key="3">
    <source>
        <dbReference type="SMART" id="SM00854"/>
    </source>
</evidence>
<evidence type="ECO:0000313" key="4">
    <source>
        <dbReference type="EMBL" id="CEM61651.1"/>
    </source>
</evidence>
<comment type="similarity">
    <text evidence="1">Belongs to the CapA family.</text>
</comment>
<dbReference type="Proteomes" id="UP000323594">
    <property type="component" value="Chromosome"/>
</dbReference>
<name>A0A0B7GYC2_TREPH</name>
<feature type="chain" id="PRO_5041521665" evidence="2">
    <location>
        <begin position="26"/>
        <end position="419"/>
    </location>
</feature>
<proteinExistence type="inferred from homology"/>
<dbReference type="RefSeq" id="WP_024752629.1">
    <property type="nucleotide sequence ID" value="NZ_CDNC01000012.1"/>
</dbReference>
<evidence type="ECO:0000313" key="6">
    <source>
        <dbReference type="Proteomes" id="UP000042527"/>
    </source>
</evidence>
<dbReference type="InterPro" id="IPR019079">
    <property type="entry name" value="Capsule_synth_CapA"/>
</dbReference>
<accession>A0A0B7GYC2</accession>
<gene>
    <name evidence="5" type="ORF">FUT82_09375</name>
    <name evidence="4" type="ORF">TPHV1_20188</name>
</gene>
<organism evidence="4 6">
    <name type="scientific">Treponema phagedenis</name>
    <dbReference type="NCBI Taxonomy" id="162"/>
    <lineage>
        <taxon>Bacteria</taxon>
        <taxon>Pseudomonadati</taxon>
        <taxon>Spirochaetota</taxon>
        <taxon>Spirochaetia</taxon>
        <taxon>Spirochaetales</taxon>
        <taxon>Treponemataceae</taxon>
        <taxon>Treponema</taxon>
    </lineage>
</organism>
<feature type="signal peptide" evidence="2">
    <location>
        <begin position="1"/>
        <end position="25"/>
    </location>
</feature>
<dbReference type="PANTHER" id="PTHR33393:SF12">
    <property type="entry name" value="CAPSULE BIOSYNTHESIS PROTEIN CAPA"/>
    <property type="match status" value="1"/>
</dbReference>
<protein>
    <submittedName>
        <fullName evidence="4">Bacterial capsule synthesis protein</fullName>
    </submittedName>
    <submittedName>
        <fullName evidence="5">CapA family protein</fullName>
    </submittedName>
</protein>
<dbReference type="SMART" id="SM00854">
    <property type="entry name" value="PGA_cap"/>
    <property type="match status" value="1"/>
</dbReference>
<dbReference type="OrthoDB" id="9810906at2"/>
<dbReference type="Gene3D" id="3.60.21.10">
    <property type="match status" value="1"/>
</dbReference>
<evidence type="ECO:0000313" key="7">
    <source>
        <dbReference type="Proteomes" id="UP000323594"/>
    </source>
</evidence>
<feature type="domain" description="Capsule synthesis protein CapA" evidence="3">
    <location>
        <begin position="43"/>
        <end position="312"/>
    </location>
</feature>
<dbReference type="SUPFAM" id="SSF56300">
    <property type="entry name" value="Metallo-dependent phosphatases"/>
    <property type="match status" value="1"/>
</dbReference>
<evidence type="ECO:0000313" key="5">
    <source>
        <dbReference type="EMBL" id="QEJ98190.1"/>
    </source>
</evidence>
<keyword evidence="2" id="KW-0732">Signal</keyword>
<dbReference type="EMBL" id="CDNC01000012">
    <property type="protein sequence ID" value="CEM61651.1"/>
    <property type="molecule type" value="Genomic_DNA"/>
</dbReference>
<dbReference type="PANTHER" id="PTHR33393">
    <property type="entry name" value="POLYGLUTAMINE SYNTHESIS ACCESSORY PROTEIN RV0574C-RELATED"/>
    <property type="match status" value="1"/>
</dbReference>
<dbReference type="EMBL" id="CP042817">
    <property type="protein sequence ID" value="QEJ98190.1"/>
    <property type="molecule type" value="Genomic_DNA"/>
</dbReference>
<reference evidence="5 7" key="3">
    <citation type="submission" date="2019-08" db="EMBL/GenBank/DDBJ databases">
        <authorList>
            <person name="Kuhnert P."/>
        </authorList>
    </citation>
    <scope>NUCLEOTIDE SEQUENCE [LARGE SCALE GENOMIC DNA]</scope>
    <source>
        <strain evidence="5 7">B36.5</strain>
    </source>
</reference>
<dbReference type="InterPro" id="IPR029052">
    <property type="entry name" value="Metallo-depent_PP-like"/>
</dbReference>
<reference evidence="4" key="2">
    <citation type="submission" date="2015-01" db="EMBL/GenBank/DDBJ databases">
        <authorList>
            <person name="Xiang T."/>
            <person name="Song Y."/>
            <person name="Huang L."/>
            <person name="Wang B."/>
            <person name="Wu P."/>
        </authorList>
    </citation>
    <scope>NUCLEOTIDE SEQUENCE [LARGE SCALE GENOMIC DNA]</scope>
    <source>
        <strain evidence="4">V1</strain>
    </source>
</reference>
<keyword evidence="6" id="KW-1185">Reference proteome</keyword>
<evidence type="ECO:0000256" key="2">
    <source>
        <dbReference type="SAM" id="SignalP"/>
    </source>
</evidence>
<sequence>MKKINTICVLTVLLLIFSCKSNETASEQDTEVSEQKPKIETLSLTFAGDLMAHDINYKMKNYDLIYDDLRQLLLSDDLSFINVETPVCDSLPMSTYPCFNVHRSYLRAAISAGFDAFSFANNHTNDQKVKGIEGSIQSIQALQKEFSAASPTRLLYYTGLKNTVDEQLCPVMINHNGWKILFLSVTEILNSYDASMKRLNYSPPTKKGRAQLLENIKKMRKENPCDLFVLSLHLYEEEYKRTVLESKKKWFRQLAENGIDIVWAHHPHVMQEWTIAEIERTPLPTEQGKTEIPVEPKNCLFMYSMGNFISGQRVKVQYTNPDYYREYTGDAVVIQATFTKANGKIKKNIELKPFLITQYNHASGPIVKLFTKEWIETLPQKEKEYFLKRYELMHAYLPIKKNKQAARYKNNFRGDFITQ</sequence>